<keyword evidence="1" id="KW-0520">NAD</keyword>
<protein>
    <submittedName>
        <fullName evidence="4">NAD-dependent protein deacetylase</fullName>
        <ecNumber evidence="4">3.5.1.-</ecNumber>
    </submittedName>
</protein>
<evidence type="ECO:0000313" key="4">
    <source>
        <dbReference type="EMBL" id="CED92011.1"/>
    </source>
</evidence>
<dbReference type="AlphaFoldDB" id="A0A1L7RDG8"/>
<name>A0A1L7RDG8_9ACTO</name>
<keyword evidence="2" id="KW-0479">Metal-binding</keyword>
<comment type="caution">
    <text evidence="2">Lacks conserved residue(s) required for the propagation of feature annotation.</text>
</comment>
<dbReference type="GO" id="GO:0016787">
    <property type="term" value="F:hydrolase activity"/>
    <property type="evidence" value="ECO:0007669"/>
    <property type="project" value="UniProtKB-KW"/>
</dbReference>
<reference evidence="4" key="1">
    <citation type="submission" date="2014-07" db="EMBL/GenBank/DDBJ databases">
        <authorList>
            <person name="Zhang J.E."/>
            <person name="Yang H."/>
            <person name="Guo J."/>
            <person name="Deng Z."/>
            <person name="Luo H."/>
            <person name="Luo M."/>
            <person name="Zhao B."/>
        </authorList>
    </citation>
    <scope>NUCLEOTIDE SEQUENCE</scope>
    <source>
        <strain evidence="4">AM4</strain>
    </source>
</reference>
<feature type="binding site" evidence="2">
    <location>
        <position position="214"/>
    </location>
    <ligand>
        <name>Zn(2+)</name>
        <dbReference type="ChEBI" id="CHEBI:29105"/>
    </ligand>
</feature>
<evidence type="ECO:0000259" key="3">
    <source>
        <dbReference type="PROSITE" id="PS50305"/>
    </source>
</evidence>
<accession>A0A1L7RDG8</accession>
<dbReference type="InterPro" id="IPR029035">
    <property type="entry name" value="DHS-like_NAD/FAD-binding_dom"/>
</dbReference>
<evidence type="ECO:0000256" key="1">
    <source>
        <dbReference type="ARBA" id="ARBA00023027"/>
    </source>
</evidence>
<feature type="binding site" evidence="2">
    <location>
        <position position="172"/>
    </location>
    <ligand>
        <name>Zn(2+)</name>
        <dbReference type="ChEBI" id="CHEBI:29105"/>
    </ligand>
</feature>
<feature type="binding site" evidence="2">
    <location>
        <position position="217"/>
    </location>
    <ligand>
        <name>Zn(2+)</name>
        <dbReference type="ChEBI" id="CHEBI:29105"/>
    </ligand>
</feature>
<evidence type="ECO:0000256" key="2">
    <source>
        <dbReference type="PROSITE-ProRule" id="PRU00236"/>
    </source>
</evidence>
<keyword evidence="2" id="KW-0862">Zinc</keyword>
<feature type="domain" description="Deacetylase sirtuin-type" evidence="3">
    <location>
        <begin position="29"/>
        <end position="323"/>
    </location>
</feature>
<dbReference type="EMBL" id="LK995527">
    <property type="protein sequence ID" value="CED92011.1"/>
    <property type="molecule type" value="Genomic_DNA"/>
</dbReference>
<dbReference type="EC" id="3.5.1.-" evidence="4"/>
<dbReference type="Gene3D" id="3.40.50.1220">
    <property type="entry name" value="TPP-binding domain"/>
    <property type="match status" value="1"/>
</dbReference>
<dbReference type="SUPFAM" id="SSF52467">
    <property type="entry name" value="DHS-like NAD/FAD-binding domain"/>
    <property type="match status" value="1"/>
</dbReference>
<feature type="binding site" evidence="2">
    <location>
        <position position="176"/>
    </location>
    <ligand>
        <name>Zn(2+)</name>
        <dbReference type="ChEBI" id="CHEBI:29105"/>
    </ligand>
</feature>
<dbReference type="PROSITE" id="PS50305">
    <property type="entry name" value="SIRTUIN"/>
    <property type="match status" value="1"/>
</dbReference>
<proteinExistence type="predicted"/>
<gene>
    <name evidence="4" type="ORF">AAM4_2179</name>
</gene>
<dbReference type="GO" id="GO:0046872">
    <property type="term" value="F:metal ion binding"/>
    <property type="evidence" value="ECO:0007669"/>
    <property type="project" value="UniProtKB-KW"/>
</dbReference>
<sequence>MGQGDARLWAVRLPQIPRIAIIARVTTTPPTPPLDAANLARIDRLAEALAGADAVLVGAGAGLSVADGDAHAGPAFEARFADFHAARGITDAYSGGFYPFPTPEEKWAFWARNILLQRYESGPGAVYRDLYALLDGRDFFVLTTNVDHRFQNSGFPKDRLFYTQGDYGLFQCSVPCSQDTYDNHDAVVAMDAAERAGAAVGTPMRVPTHLLPTCPRCGEPLTTNLRSDDTFVQDAGWYAAAERYVSWADAHQAGRVLHLELGVGMNTPGIIKYPFWRRVHDNPEATYAALSLEPGTPREIAGRSILIDADLGAALAALRERLG</sequence>
<dbReference type="InterPro" id="IPR026590">
    <property type="entry name" value="Ssirtuin_cat_dom"/>
</dbReference>
<organism evidence="4">
    <name type="scientific">Actinomyces succiniciruminis</name>
    <dbReference type="NCBI Taxonomy" id="1522002"/>
    <lineage>
        <taxon>Bacteria</taxon>
        <taxon>Bacillati</taxon>
        <taxon>Actinomycetota</taxon>
        <taxon>Actinomycetes</taxon>
        <taxon>Actinomycetales</taxon>
        <taxon>Actinomycetaceae</taxon>
        <taxon>Actinomyces</taxon>
    </lineage>
</organism>
<keyword evidence="4" id="KW-0378">Hydrolase</keyword>